<dbReference type="InterPro" id="IPR024311">
    <property type="entry name" value="Lipocalin-like"/>
</dbReference>
<dbReference type="AlphaFoldDB" id="A0A5N5XXZ9"/>
<proteinExistence type="predicted"/>
<dbReference type="Proteomes" id="UP000461234">
    <property type="component" value="Unassembled WGS sequence"/>
</dbReference>
<comment type="caution">
    <text evidence="2">The sequence shown here is derived from an EMBL/GenBank/DDBJ whole genome shotgun (WGS) entry which is preliminary data.</text>
</comment>
<name>A0A5N5XXZ9_ACIBA</name>
<accession>A0A5N5XXZ9</accession>
<evidence type="ECO:0000259" key="1">
    <source>
        <dbReference type="Pfam" id="PF13648"/>
    </source>
</evidence>
<dbReference type="EMBL" id="WIOC01000032">
    <property type="protein sequence ID" value="MQR51200.1"/>
    <property type="molecule type" value="Genomic_DNA"/>
</dbReference>
<gene>
    <name evidence="2" type="ORF">F2P40_18050</name>
</gene>
<dbReference type="Pfam" id="PF13648">
    <property type="entry name" value="Lipocalin_4"/>
    <property type="match status" value="1"/>
</dbReference>
<reference evidence="2 3" key="1">
    <citation type="submission" date="2019-10" db="EMBL/GenBank/DDBJ databases">
        <title>Genetic environment of the oxa23 gene and comparative analysis of carbapenem resistant Acinetobacter baumannii isolates belonging to global clone 1, lineage 2 recovered in a burns hospital outbreak in 2012-2013.</title>
        <authorList>
            <person name="Douraghi M."/>
            <person name="Aris P."/>
            <person name="Kenyon J."/>
            <person name="Hamidian M."/>
        </authorList>
    </citation>
    <scope>NUCLEOTIDE SEQUENCE [LARGE SCALE GENOMIC DNA]</scope>
    <source>
        <strain evidence="2 3">ABS103</strain>
    </source>
</reference>
<protein>
    <recommendedName>
        <fullName evidence="1">Lipocalin-like domain-containing protein</fullName>
    </recommendedName>
</protein>
<dbReference type="RefSeq" id="WP_152306103.1">
    <property type="nucleotide sequence ID" value="NZ_VJZY01000055.1"/>
</dbReference>
<evidence type="ECO:0000313" key="3">
    <source>
        <dbReference type="Proteomes" id="UP000461234"/>
    </source>
</evidence>
<organism evidence="2 3">
    <name type="scientific">Acinetobacter baumannii</name>
    <dbReference type="NCBI Taxonomy" id="470"/>
    <lineage>
        <taxon>Bacteria</taxon>
        <taxon>Pseudomonadati</taxon>
        <taxon>Pseudomonadota</taxon>
        <taxon>Gammaproteobacteria</taxon>
        <taxon>Moraxellales</taxon>
        <taxon>Moraxellaceae</taxon>
        <taxon>Acinetobacter</taxon>
        <taxon>Acinetobacter calcoaceticus/baumannii complex</taxon>
    </lineage>
</organism>
<sequence length="162" mass="17850">MKALFILIILAVVGSIGYSLYVQYRIDEISAGYTSHEKEVISKEIIQAQSLPNVASPSGTWDMTSATCGEQDFTNNIPSHIFFNTNANNNAYTWQTDFKYLLAGKKLSEVGTFNIKGETIAFNNSKGETSTYNIKYTSPNQIILGGKKLGDCILTLIFIKTG</sequence>
<feature type="domain" description="Lipocalin-like" evidence="1">
    <location>
        <begin position="59"/>
        <end position="143"/>
    </location>
</feature>
<evidence type="ECO:0000313" key="2">
    <source>
        <dbReference type="EMBL" id="MQR51200.1"/>
    </source>
</evidence>